<feature type="compositionally biased region" description="Basic and acidic residues" evidence="3">
    <location>
        <begin position="692"/>
        <end position="714"/>
    </location>
</feature>
<dbReference type="GO" id="GO:0030687">
    <property type="term" value="C:preribosome, large subunit precursor"/>
    <property type="evidence" value="ECO:0007669"/>
    <property type="project" value="TreeGrafter"/>
</dbReference>
<dbReference type="InterPro" id="IPR002035">
    <property type="entry name" value="VWF_A"/>
</dbReference>
<accession>A0A8S9XRU1</accession>
<feature type="compositionally biased region" description="Acidic residues" evidence="3">
    <location>
        <begin position="876"/>
        <end position="894"/>
    </location>
</feature>
<evidence type="ECO:0000313" key="6">
    <source>
        <dbReference type="Proteomes" id="UP000466442"/>
    </source>
</evidence>
<feature type="compositionally biased region" description="Acidic residues" evidence="3">
    <location>
        <begin position="500"/>
        <end position="509"/>
    </location>
</feature>
<organism evidence="5 6">
    <name type="scientific">Apolygus lucorum</name>
    <name type="common">Small green plant bug</name>
    <name type="synonym">Lygocoris lucorum</name>
    <dbReference type="NCBI Taxonomy" id="248454"/>
    <lineage>
        <taxon>Eukaryota</taxon>
        <taxon>Metazoa</taxon>
        <taxon>Ecdysozoa</taxon>
        <taxon>Arthropoda</taxon>
        <taxon>Hexapoda</taxon>
        <taxon>Insecta</taxon>
        <taxon>Pterygota</taxon>
        <taxon>Neoptera</taxon>
        <taxon>Paraneoptera</taxon>
        <taxon>Hemiptera</taxon>
        <taxon>Heteroptera</taxon>
        <taxon>Panheteroptera</taxon>
        <taxon>Cimicomorpha</taxon>
        <taxon>Miridae</taxon>
        <taxon>Mirini</taxon>
        <taxon>Apolygus</taxon>
    </lineage>
</organism>
<dbReference type="GO" id="GO:0000027">
    <property type="term" value="P:ribosomal large subunit assembly"/>
    <property type="evidence" value="ECO:0007669"/>
    <property type="project" value="TreeGrafter"/>
</dbReference>
<feature type="compositionally biased region" description="Acidic residues" evidence="3">
    <location>
        <begin position="929"/>
        <end position="956"/>
    </location>
</feature>
<feature type="compositionally biased region" description="Acidic residues" evidence="3">
    <location>
        <begin position="517"/>
        <end position="530"/>
    </location>
</feature>
<feature type="compositionally biased region" description="Basic and acidic residues" evidence="3">
    <location>
        <begin position="473"/>
        <end position="499"/>
    </location>
</feature>
<feature type="compositionally biased region" description="Acidic residues" evidence="3">
    <location>
        <begin position="633"/>
        <end position="661"/>
    </location>
</feature>
<feature type="compositionally biased region" description="Basic and acidic residues" evidence="3">
    <location>
        <begin position="594"/>
        <end position="606"/>
    </location>
</feature>
<dbReference type="Gene3D" id="3.40.50.410">
    <property type="entry name" value="von Willebrand factor, type A domain"/>
    <property type="match status" value="1"/>
</dbReference>
<dbReference type="GO" id="GO:0005524">
    <property type="term" value="F:ATP binding"/>
    <property type="evidence" value="ECO:0007669"/>
    <property type="project" value="UniProtKB-KW"/>
</dbReference>
<evidence type="ECO:0000256" key="1">
    <source>
        <dbReference type="ARBA" id="ARBA00022741"/>
    </source>
</evidence>
<feature type="region of interest" description="Disordered" evidence="3">
    <location>
        <begin position="435"/>
        <end position="988"/>
    </location>
</feature>
<feature type="compositionally biased region" description="Basic and acidic residues" evidence="3">
    <location>
        <begin position="531"/>
        <end position="548"/>
    </location>
</feature>
<dbReference type="FunFam" id="3.40.50.410:FF:000028">
    <property type="entry name" value="Midasin"/>
    <property type="match status" value="1"/>
</dbReference>
<feature type="compositionally biased region" description="Acidic residues" evidence="3">
    <location>
        <begin position="673"/>
        <end position="691"/>
    </location>
</feature>
<dbReference type="Proteomes" id="UP000466442">
    <property type="component" value="Unassembled WGS sequence"/>
</dbReference>
<feature type="compositionally biased region" description="Acidic residues" evidence="3">
    <location>
        <begin position="435"/>
        <end position="444"/>
    </location>
</feature>
<keyword evidence="6" id="KW-1185">Reference proteome</keyword>
<dbReference type="OrthoDB" id="422220at2759"/>
<dbReference type="GO" id="GO:0000055">
    <property type="term" value="P:ribosomal large subunit export from nucleus"/>
    <property type="evidence" value="ECO:0007669"/>
    <property type="project" value="TreeGrafter"/>
</dbReference>
<feature type="compositionally biased region" description="Acidic residues" evidence="3">
    <location>
        <begin position="551"/>
        <end position="565"/>
    </location>
</feature>
<feature type="non-terminal residue" evidence="5">
    <location>
        <position position="1"/>
    </location>
</feature>
<gene>
    <name evidence="5" type="ORF">GE061_011856</name>
</gene>
<dbReference type="PANTHER" id="PTHR48103:SF2">
    <property type="entry name" value="MIDASIN"/>
    <property type="match status" value="1"/>
</dbReference>
<dbReference type="Pfam" id="PF00092">
    <property type="entry name" value="VWA"/>
    <property type="match status" value="1"/>
</dbReference>
<feature type="compositionally biased region" description="Acidic residues" evidence="3">
    <location>
        <begin position="715"/>
        <end position="753"/>
    </location>
</feature>
<dbReference type="PANTHER" id="PTHR48103">
    <property type="entry name" value="MIDASIN-RELATED"/>
    <property type="match status" value="1"/>
</dbReference>
<dbReference type="CDD" id="cd01460">
    <property type="entry name" value="vWA_midasin"/>
    <property type="match status" value="1"/>
</dbReference>
<dbReference type="PROSITE" id="PS50234">
    <property type="entry name" value="VWFA"/>
    <property type="match status" value="1"/>
</dbReference>
<dbReference type="SUPFAM" id="SSF53300">
    <property type="entry name" value="vWA-like"/>
    <property type="match status" value="1"/>
</dbReference>
<name>A0A8S9XRU1_APOLU</name>
<protein>
    <recommendedName>
        <fullName evidence="4">VWFA domain-containing protein</fullName>
    </recommendedName>
</protein>
<feature type="compositionally biased region" description="Basic and acidic residues" evidence="3">
    <location>
        <begin position="662"/>
        <end position="672"/>
    </location>
</feature>
<proteinExistence type="predicted"/>
<feature type="compositionally biased region" description="Acidic residues" evidence="3">
    <location>
        <begin position="607"/>
        <end position="619"/>
    </location>
</feature>
<keyword evidence="2" id="KW-0067">ATP-binding</keyword>
<evidence type="ECO:0000313" key="5">
    <source>
        <dbReference type="EMBL" id="KAF6211344.1"/>
    </source>
</evidence>
<evidence type="ECO:0000256" key="3">
    <source>
        <dbReference type="SAM" id="MobiDB-lite"/>
    </source>
</evidence>
<feature type="compositionally biased region" description="Basic and acidic residues" evidence="3">
    <location>
        <begin position="566"/>
        <end position="584"/>
    </location>
</feature>
<dbReference type="EMBL" id="WIXP02000004">
    <property type="protein sequence ID" value="KAF6211344.1"/>
    <property type="molecule type" value="Genomic_DNA"/>
</dbReference>
<feature type="compositionally biased region" description="Basic and acidic residues" evidence="3">
    <location>
        <begin position="957"/>
        <end position="983"/>
    </location>
</feature>
<reference evidence="5" key="1">
    <citation type="journal article" date="2021" name="Mol. Ecol. Resour.">
        <title>Apolygus lucorum genome provides insights into omnivorousness and mesophyll feeding.</title>
        <authorList>
            <person name="Liu Y."/>
            <person name="Liu H."/>
            <person name="Wang H."/>
            <person name="Huang T."/>
            <person name="Liu B."/>
            <person name="Yang B."/>
            <person name="Yin L."/>
            <person name="Li B."/>
            <person name="Zhang Y."/>
            <person name="Zhang S."/>
            <person name="Jiang F."/>
            <person name="Zhang X."/>
            <person name="Ren Y."/>
            <person name="Wang B."/>
            <person name="Wang S."/>
            <person name="Lu Y."/>
            <person name="Wu K."/>
            <person name="Fan W."/>
            <person name="Wang G."/>
        </authorList>
    </citation>
    <scope>NUCLEOTIDE SEQUENCE</scope>
    <source>
        <strain evidence="5">12Hb</strain>
    </source>
</reference>
<sequence length="1339" mass="151709">QCDQDLVTSWKGADEQFLCSVAQYAQLKRSLERSHKDLGPITIEKLKGFTAYLTQMARETKESLCQNVMDLYSVRCQLHQISLVSDENLQGVNSIELHSNQDDVLKEIENLTFTLKQFAYVLNACPERSQFMDFKEVHTVFSTSINRAMVNAYKHDDQWDQAKSKIDTLIRSASKLKDDIIKSQRHRSFTLKVNPLLSNSVDTIILEDQLGTFQKSHGMLRTTAVDLQKMIDSFGSDVNGSLSLNPLTKCLEDLTARLTEVGGQWKSVELPNEGLDEKLILEFSSDLNRLVHNTLIFIQNVYKSHVVKGDTNSKPSETAENADQEEIYSLEDGHLKEKIIGCLDADFSNMKIPEFSRDLADVLLKLNHISDSSTYNQCLRILRNAYPLLDQLAYLFQFFLTQQTSTLKLLAKINALLLGIFTEFAKNGYNVPEELRDEGEEGEGQETKGGMGLGEGEGEKDVSDQIESLDQLEDAKRPEDYKNQKEEHKDCKEEEKGINMEEDMDGELQDLDKKENEEGEDEDEDDDDPDKEMGDTEKGAEALDKEVWGSDSEEEDEGDDELPEDEGNRGSEQTEKEMRAKNDERDGDDEQGDDQDKRRDQKKPEINEMEDQEMDDDQIDPYHGNHPPTPEVEPLDIPDDLDMNGDDSDEEETKEDEENPFDIDKMKERAVPEDEPENEEDDQNEDGDQQDEQDKGPEEGEDGEHKDFSKPELIREEEEQEEEEANEDENKENEANAEDLETEDKTEEEEETGDAVQVDKPSDAKAESSEDKTSSSDQVTNKDEDMEQNERRKNDHQQDDGRDEDGTAGAAEKEETDQGGRTGTAGKQQRNKDDKQREDQKRQRPGDSNIERSLGEANEPVKKKLKTIEARKEEDRQEEEEEKMEEGVEEDDQADLYQHIKEAKENSHDTQVIDAATKEQAAEQKPVIAEEDEEGEALKEDDEITQMDEDVDEDSEEAAKPKADKTTSEDSKKDSKSKGKQEGDVMEDATIEVEIEGEVVPTMSVPRGPESTYHTRMDELTSDDDQFLLLSEKDVFRLRQELQEQLATWSQPPAQNEATEAWEKLSSVTSGLSRDLSEQLRLVLEPTTASGLKGDFRTGRRINMRKVIPYIASQFRKDKIWLRRSKPSKREYQIVMAIDDSSSMADNQSKELAFESLALVSKALTLLEAGDLAVLSFGESIKVLHELGQPFTDSSGARLVQQLTFDQKRTKVGALVDYTTALLSSCAKKTDADVAQLLVILSDGRGVMSEGEASVLSAVRSAKHNRIFMIFVIIESPNSKDSILDIRQPCFKDGKLLGITSYMDNFPFPFYLILRDINNLPSVLSDALRQWFELVTNSQ</sequence>
<evidence type="ECO:0000259" key="4">
    <source>
        <dbReference type="PROSITE" id="PS50234"/>
    </source>
</evidence>
<feature type="compositionally biased region" description="Basic and acidic residues" evidence="3">
    <location>
        <begin position="898"/>
        <end position="908"/>
    </location>
</feature>
<feature type="compositionally biased region" description="Basic and acidic residues" evidence="3">
    <location>
        <begin position="760"/>
        <end position="800"/>
    </location>
</feature>
<feature type="domain" description="VWFA" evidence="4">
    <location>
        <begin position="1133"/>
        <end position="1328"/>
    </location>
</feature>
<keyword evidence="1" id="KW-0547">Nucleotide-binding</keyword>
<evidence type="ECO:0000256" key="2">
    <source>
        <dbReference type="ARBA" id="ARBA00022840"/>
    </source>
</evidence>
<dbReference type="InterPro" id="IPR036465">
    <property type="entry name" value="vWFA_dom_sf"/>
</dbReference>
<comment type="caution">
    <text evidence="5">The sequence shown here is derived from an EMBL/GenBank/DDBJ whole genome shotgun (WGS) entry which is preliminary data.</text>
</comment>
<feature type="compositionally biased region" description="Basic and acidic residues" evidence="3">
    <location>
        <begin position="830"/>
        <end position="875"/>
    </location>
</feature>
<dbReference type="GO" id="GO:0005634">
    <property type="term" value="C:nucleus"/>
    <property type="evidence" value="ECO:0007669"/>
    <property type="project" value="TreeGrafter"/>
</dbReference>